<name>A0A9D9HQC0_9SPIR</name>
<proteinExistence type="predicted"/>
<dbReference type="GO" id="GO:0003723">
    <property type="term" value="F:RNA binding"/>
    <property type="evidence" value="ECO:0007669"/>
    <property type="project" value="InterPro"/>
</dbReference>
<evidence type="ECO:0000313" key="5">
    <source>
        <dbReference type="Proteomes" id="UP000823638"/>
    </source>
</evidence>
<dbReference type="GO" id="GO:0008173">
    <property type="term" value="F:RNA methyltransferase activity"/>
    <property type="evidence" value="ECO:0007669"/>
    <property type="project" value="InterPro"/>
</dbReference>
<dbReference type="InterPro" id="IPR051259">
    <property type="entry name" value="rRNA_Methyltransferase"/>
</dbReference>
<feature type="domain" description="tRNA/rRNA methyltransferase SpoU type" evidence="3">
    <location>
        <begin position="155"/>
        <end position="296"/>
    </location>
</feature>
<dbReference type="PANTHER" id="PTHR43191:SF2">
    <property type="entry name" value="RRNA METHYLTRANSFERASE 3, MITOCHONDRIAL"/>
    <property type="match status" value="1"/>
</dbReference>
<dbReference type="GO" id="GO:0006396">
    <property type="term" value="P:RNA processing"/>
    <property type="evidence" value="ECO:0007669"/>
    <property type="project" value="InterPro"/>
</dbReference>
<sequence length="306" mass="33562">MIKIEKLAFLPENQRRRKIILCLDTIEKSIQAADCSVIGSKEISDTGFYLNEILRLVLSDSKLSGEERVDIVSLKNQLQDISGVLSGDESAASVASGVGLLRRVVNNTRHHLLRITGVLPAEWDLIVPERIKSGSFIPETAFVGGKPGRFYFPGLFVYAEDIRSPFNVGSIFRTAEAFGAEKVILSPFCASPEHPRAKRSSMGTIDIIPWEQKKLEIWLKEYSHDGEKTIPVIALETGGTDINNFAFPERGIVVLGSEELGIQPETLKMATGGRVSIPLPGAKASLNVGVAFGILMEKWTEKLSLI</sequence>
<dbReference type="InterPro" id="IPR029026">
    <property type="entry name" value="tRNA_m1G_MTases_N"/>
</dbReference>
<gene>
    <name evidence="4" type="ORF">IAA81_08320</name>
</gene>
<dbReference type="Gene3D" id="3.40.1280.10">
    <property type="match status" value="1"/>
</dbReference>
<evidence type="ECO:0000256" key="2">
    <source>
        <dbReference type="ARBA" id="ARBA00022679"/>
    </source>
</evidence>
<evidence type="ECO:0000313" key="4">
    <source>
        <dbReference type="EMBL" id="MBO8458211.1"/>
    </source>
</evidence>
<dbReference type="SUPFAM" id="SSF75217">
    <property type="entry name" value="alpha/beta knot"/>
    <property type="match status" value="1"/>
</dbReference>
<keyword evidence="2" id="KW-0808">Transferase</keyword>
<evidence type="ECO:0000259" key="3">
    <source>
        <dbReference type="Pfam" id="PF00588"/>
    </source>
</evidence>
<comment type="caution">
    <text evidence="4">The sequence shown here is derived from an EMBL/GenBank/DDBJ whole genome shotgun (WGS) entry which is preliminary data.</text>
</comment>
<dbReference type="CDD" id="cd18082">
    <property type="entry name" value="SpoU-like_family"/>
    <property type="match status" value="1"/>
</dbReference>
<dbReference type="EMBL" id="JADIMM010000094">
    <property type="protein sequence ID" value="MBO8458211.1"/>
    <property type="molecule type" value="Genomic_DNA"/>
</dbReference>
<reference evidence="4" key="1">
    <citation type="submission" date="2020-10" db="EMBL/GenBank/DDBJ databases">
        <authorList>
            <person name="Gilroy R."/>
        </authorList>
    </citation>
    <scope>NUCLEOTIDE SEQUENCE</scope>
    <source>
        <strain evidence="4">10532</strain>
    </source>
</reference>
<evidence type="ECO:0000256" key="1">
    <source>
        <dbReference type="ARBA" id="ARBA00022603"/>
    </source>
</evidence>
<organism evidence="4 5">
    <name type="scientific">Candidatus Gallitreponema excrementavium</name>
    <dbReference type="NCBI Taxonomy" id="2840840"/>
    <lineage>
        <taxon>Bacteria</taxon>
        <taxon>Pseudomonadati</taxon>
        <taxon>Spirochaetota</taxon>
        <taxon>Spirochaetia</taxon>
        <taxon>Spirochaetales</taxon>
        <taxon>Candidatus Gallitreponema</taxon>
    </lineage>
</organism>
<dbReference type="InterPro" id="IPR001537">
    <property type="entry name" value="SpoU_MeTrfase"/>
</dbReference>
<keyword evidence="1 4" id="KW-0489">Methyltransferase</keyword>
<dbReference type="GO" id="GO:0032259">
    <property type="term" value="P:methylation"/>
    <property type="evidence" value="ECO:0007669"/>
    <property type="project" value="UniProtKB-KW"/>
</dbReference>
<protein>
    <submittedName>
        <fullName evidence="4">TrmH family RNA methyltransferase</fullName>
    </submittedName>
</protein>
<dbReference type="Pfam" id="PF00588">
    <property type="entry name" value="SpoU_methylase"/>
    <property type="match status" value="1"/>
</dbReference>
<dbReference type="InterPro" id="IPR029028">
    <property type="entry name" value="Alpha/beta_knot_MTases"/>
</dbReference>
<dbReference type="Proteomes" id="UP000823638">
    <property type="component" value="Unassembled WGS sequence"/>
</dbReference>
<dbReference type="AlphaFoldDB" id="A0A9D9HQC0"/>
<dbReference type="PANTHER" id="PTHR43191">
    <property type="entry name" value="RRNA METHYLTRANSFERASE 3"/>
    <property type="match status" value="1"/>
</dbReference>
<reference evidence="4" key="2">
    <citation type="journal article" date="2021" name="PeerJ">
        <title>Extensive microbial diversity within the chicken gut microbiome revealed by metagenomics and culture.</title>
        <authorList>
            <person name="Gilroy R."/>
            <person name="Ravi A."/>
            <person name="Getino M."/>
            <person name="Pursley I."/>
            <person name="Horton D.L."/>
            <person name="Alikhan N.F."/>
            <person name="Baker D."/>
            <person name="Gharbi K."/>
            <person name="Hall N."/>
            <person name="Watson M."/>
            <person name="Adriaenssens E.M."/>
            <person name="Foster-Nyarko E."/>
            <person name="Jarju S."/>
            <person name="Secka A."/>
            <person name="Antonio M."/>
            <person name="Oren A."/>
            <person name="Chaudhuri R.R."/>
            <person name="La Ragione R."/>
            <person name="Hildebrand F."/>
            <person name="Pallen M.J."/>
        </authorList>
    </citation>
    <scope>NUCLEOTIDE SEQUENCE</scope>
    <source>
        <strain evidence="4">10532</strain>
    </source>
</reference>
<accession>A0A9D9HQC0</accession>